<evidence type="ECO:0000313" key="13">
    <source>
        <dbReference type="EMBL" id="XCP93306.1"/>
    </source>
</evidence>
<organism evidence="13">
    <name type="scientific">Paenibacillus sp. AN1007</name>
    <dbReference type="NCBI Taxonomy" id="3151385"/>
    <lineage>
        <taxon>Bacteria</taxon>
        <taxon>Bacillati</taxon>
        <taxon>Bacillota</taxon>
        <taxon>Bacilli</taxon>
        <taxon>Bacillales</taxon>
        <taxon>Paenibacillaceae</taxon>
        <taxon>Paenibacillus</taxon>
    </lineage>
</organism>
<evidence type="ECO:0000256" key="6">
    <source>
        <dbReference type="ARBA" id="ARBA00022573"/>
    </source>
</evidence>
<proteinExistence type="inferred from homology"/>
<keyword evidence="6 11" id="KW-0169">Cobalamin biosynthesis</keyword>
<dbReference type="InterPro" id="IPR023195">
    <property type="entry name" value="Nict_dMeBzImd_PRibTrfase_N"/>
</dbReference>
<keyword evidence="8 11" id="KW-0808">Transferase</keyword>
<comment type="similarity">
    <text evidence="3 11">Belongs to the CobT family.</text>
</comment>
<dbReference type="PANTHER" id="PTHR43463">
    <property type="entry name" value="NICOTINATE-NUCLEOTIDE--DIMETHYLBENZIMIDAZOLE PHOSPHORIBOSYLTRANSFERASE"/>
    <property type="match status" value="1"/>
</dbReference>
<dbReference type="GO" id="GO:0008939">
    <property type="term" value="F:nicotinate-nucleotide-dimethylbenzimidazole phosphoribosyltransferase activity"/>
    <property type="evidence" value="ECO:0007669"/>
    <property type="project" value="UniProtKB-UniRule"/>
</dbReference>
<feature type="active site" description="Proton acceptor" evidence="11">
    <location>
        <position position="320"/>
    </location>
</feature>
<evidence type="ECO:0000256" key="3">
    <source>
        <dbReference type="ARBA" id="ARBA00007110"/>
    </source>
</evidence>
<dbReference type="NCBIfam" id="NF000996">
    <property type="entry name" value="PRK00105.1"/>
    <property type="match status" value="1"/>
</dbReference>
<evidence type="ECO:0000256" key="9">
    <source>
        <dbReference type="ARBA" id="ARBA00030686"/>
    </source>
</evidence>
<dbReference type="PANTHER" id="PTHR43463:SF1">
    <property type="entry name" value="NICOTINATE-NUCLEOTIDE--DIMETHYLBENZIMIDAZOLE PHOSPHORIBOSYLTRANSFERASE"/>
    <property type="match status" value="1"/>
</dbReference>
<dbReference type="Gene3D" id="3.40.50.10210">
    <property type="match status" value="1"/>
</dbReference>
<comment type="catalytic activity">
    <reaction evidence="10 11">
        <text>5,6-dimethylbenzimidazole + nicotinate beta-D-ribonucleotide = alpha-ribazole 5'-phosphate + nicotinate + H(+)</text>
        <dbReference type="Rhea" id="RHEA:11196"/>
        <dbReference type="ChEBI" id="CHEBI:15378"/>
        <dbReference type="ChEBI" id="CHEBI:15890"/>
        <dbReference type="ChEBI" id="CHEBI:32544"/>
        <dbReference type="ChEBI" id="CHEBI:57502"/>
        <dbReference type="ChEBI" id="CHEBI:57918"/>
        <dbReference type="EC" id="2.4.2.21"/>
    </reaction>
</comment>
<feature type="compositionally biased region" description="Low complexity" evidence="12">
    <location>
        <begin position="358"/>
        <end position="370"/>
    </location>
</feature>
<dbReference type="Gene3D" id="1.10.1610.10">
    <property type="match status" value="1"/>
</dbReference>
<evidence type="ECO:0000256" key="8">
    <source>
        <dbReference type="ARBA" id="ARBA00022679"/>
    </source>
</evidence>
<dbReference type="AlphaFoldDB" id="A0AAU8N9L3"/>
<dbReference type="CDD" id="cd02439">
    <property type="entry name" value="DMB-PRT_CobT"/>
    <property type="match status" value="1"/>
</dbReference>
<evidence type="ECO:0000256" key="2">
    <source>
        <dbReference type="ARBA" id="ARBA00005049"/>
    </source>
</evidence>
<dbReference type="InterPro" id="IPR003200">
    <property type="entry name" value="Nict_dMeBzImd_PRibTrfase"/>
</dbReference>
<evidence type="ECO:0000256" key="12">
    <source>
        <dbReference type="SAM" id="MobiDB-lite"/>
    </source>
</evidence>
<evidence type="ECO:0000256" key="1">
    <source>
        <dbReference type="ARBA" id="ARBA00002197"/>
    </source>
</evidence>
<sequence length="377" mass="38451">MKNEQVLGQLLNKIAPPDQNIAAETSAHVDVLTKPPGSLGKLEDLVIRLAGMTGSVRPRFDRRAVVVMAADHGVVAEGISAFPAEVTPQMVMNFLAGGAAVNVLARHARAEVICVDIGVNADLEHADLLSRKIRKGTANMAQEAAMTRDEAIQAILAGVDVVAEEVAKGTQLFVTGEMGIGNTTASAAVMSALTGTEPAAAVGRGTGLDDAGVLRKAAVISQALSINTPNPDDALDVLCKVGGLEIAGLTGVILASAAHRCPVVVDGFISTAAALIARQLAPLSTAYMIASHTSHENGHAALLRELELKPMLDLDMRLGEGTGGVLSLHLIDAACLLLNEMATFTSAGVSDGANQASAAAADPAVSSASSVLGDGSR</sequence>
<feature type="region of interest" description="Disordered" evidence="12">
    <location>
        <begin position="358"/>
        <end position="377"/>
    </location>
</feature>
<keyword evidence="7 11" id="KW-0328">Glycosyltransferase</keyword>
<protein>
    <recommendedName>
        <fullName evidence="5 11">Nicotinate-nucleotide--dimethylbenzimidazole phosphoribosyltransferase</fullName>
        <shortName evidence="11">NN:DBI PRT</shortName>
        <ecNumber evidence="4 11">2.4.2.21</ecNumber>
    </recommendedName>
    <alternativeName>
        <fullName evidence="9 11">N(1)-alpha-phosphoribosyltransferase</fullName>
    </alternativeName>
</protein>
<dbReference type="GO" id="GO:0009236">
    <property type="term" value="P:cobalamin biosynthetic process"/>
    <property type="evidence" value="ECO:0007669"/>
    <property type="project" value="UniProtKB-UniRule"/>
</dbReference>
<name>A0AAU8N9L3_9BACL</name>
<dbReference type="EMBL" id="CP159992">
    <property type="protein sequence ID" value="XCP93306.1"/>
    <property type="molecule type" value="Genomic_DNA"/>
</dbReference>
<evidence type="ECO:0000256" key="4">
    <source>
        <dbReference type="ARBA" id="ARBA00011991"/>
    </source>
</evidence>
<dbReference type="Pfam" id="PF02277">
    <property type="entry name" value="DBI_PRT"/>
    <property type="match status" value="1"/>
</dbReference>
<dbReference type="SUPFAM" id="SSF52733">
    <property type="entry name" value="Nicotinate mononucleotide:5,6-dimethylbenzimidazole phosphoribosyltransferase (CobT)"/>
    <property type="match status" value="1"/>
</dbReference>
<dbReference type="NCBIfam" id="TIGR03160">
    <property type="entry name" value="cobT_DBIPRT"/>
    <property type="match status" value="1"/>
</dbReference>
<evidence type="ECO:0000256" key="7">
    <source>
        <dbReference type="ARBA" id="ARBA00022676"/>
    </source>
</evidence>
<dbReference type="InterPro" id="IPR017846">
    <property type="entry name" value="Nict_dMeBzImd_PRibTrfase_bact"/>
</dbReference>
<reference evidence="13" key="1">
    <citation type="submission" date="2024-05" db="EMBL/GenBank/DDBJ databases">
        <title>Draft genome assemblies of 36 bacteria isolated from hibernating arctic ground squirrels.</title>
        <authorList>
            <person name="McKee H."/>
            <person name="Mullen L."/>
            <person name="Drown D.M."/>
            <person name="Duddleston K.N."/>
        </authorList>
    </citation>
    <scope>NUCLEOTIDE SEQUENCE</scope>
    <source>
        <strain evidence="13">AN1007</strain>
    </source>
</reference>
<accession>A0AAU8N9L3</accession>
<dbReference type="HAMAP" id="MF_00230">
    <property type="entry name" value="CobT"/>
    <property type="match status" value="1"/>
</dbReference>
<dbReference type="FunFam" id="3.40.50.10210:FF:000001">
    <property type="entry name" value="Nicotinate-nucleotide--dimethylbenzimidazole phosphoribosyltransferase"/>
    <property type="match status" value="1"/>
</dbReference>
<evidence type="ECO:0000256" key="10">
    <source>
        <dbReference type="ARBA" id="ARBA00047340"/>
    </source>
</evidence>
<comment type="pathway">
    <text evidence="2 11">Nucleoside biosynthesis; alpha-ribazole biosynthesis; alpha-ribazole from 5,6-dimethylbenzimidazole: step 1/2.</text>
</comment>
<dbReference type="EC" id="2.4.2.21" evidence="4 11"/>
<comment type="function">
    <text evidence="1 11">Catalyzes the synthesis of alpha-ribazole-5'-phosphate from nicotinate mononucleotide (NAMN) and 5,6-dimethylbenzimidazole (DMB).</text>
</comment>
<evidence type="ECO:0000256" key="11">
    <source>
        <dbReference type="HAMAP-Rule" id="MF_00230"/>
    </source>
</evidence>
<gene>
    <name evidence="11 13" type="primary">cobT</name>
    <name evidence="13" type="ORF">ABXS70_18980</name>
</gene>
<dbReference type="InterPro" id="IPR036087">
    <property type="entry name" value="Nict_dMeBzImd_PRibTrfase_sf"/>
</dbReference>
<evidence type="ECO:0000256" key="5">
    <source>
        <dbReference type="ARBA" id="ARBA00015486"/>
    </source>
</evidence>
<dbReference type="RefSeq" id="WP_342554766.1">
    <property type="nucleotide sequence ID" value="NZ_CP159992.1"/>
</dbReference>